<accession>W2T0R6</accession>
<sequence>CSNFTSAFFLSTKAGGGENGTRTSTPILRADSQISSMAVTRSCRSPISSRDSAGGLSNRRKQNLNAITDMEDNVTIVYENAKYWYLSPTSYRLSDNNIFCIISFAEKTL</sequence>
<dbReference type="EMBL" id="KI660352">
    <property type="protein sequence ID" value="ETN74567.1"/>
    <property type="molecule type" value="Genomic_DNA"/>
</dbReference>
<dbReference type="Proteomes" id="UP000053676">
    <property type="component" value="Unassembled WGS sequence"/>
</dbReference>
<proteinExistence type="predicted"/>
<evidence type="ECO:0000313" key="2">
    <source>
        <dbReference type="Proteomes" id="UP000053676"/>
    </source>
</evidence>
<dbReference type="AlphaFoldDB" id="W2T0R6"/>
<reference evidence="2" key="1">
    <citation type="journal article" date="2014" name="Nat. Genet.">
        <title>Genome of the human hookworm Necator americanus.</title>
        <authorList>
            <person name="Tang Y.T."/>
            <person name="Gao X."/>
            <person name="Rosa B.A."/>
            <person name="Abubucker S."/>
            <person name="Hallsworth-Pepin K."/>
            <person name="Martin J."/>
            <person name="Tyagi R."/>
            <person name="Heizer E."/>
            <person name="Zhang X."/>
            <person name="Bhonagiri-Palsikar V."/>
            <person name="Minx P."/>
            <person name="Warren W.C."/>
            <person name="Wang Q."/>
            <person name="Zhan B."/>
            <person name="Hotez P.J."/>
            <person name="Sternberg P.W."/>
            <person name="Dougall A."/>
            <person name="Gaze S.T."/>
            <person name="Mulvenna J."/>
            <person name="Sotillo J."/>
            <person name="Ranganathan S."/>
            <person name="Rabelo E.M."/>
            <person name="Wilson R.K."/>
            <person name="Felgner P.L."/>
            <person name="Bethony J."/>
            <person name="Hawdon J.M."/>
            <person name="Gasser R.B."/>
            <person name="Loukas A."/>
            <person name="Mitreva M."/>
        </authorList>
    </citation>
    <scope>NUCLEOTIDE SEQUENCE [LARGE SCALE GENOMIC DNA]</scope>
</reference>
<protein>
    <submittedName>
        <fullName evidence="1">Uncharacterized protein</fullName>
    </submittedName>
</protein>
<feature type="non-terminal residue" evidence="1">
    <location>
        <position position="1"/>
    </location>
</feature>
<name>W2T0R6_NECAM</name>
<keyword evidence="2" id="KW-1185">Reference proteome</keyword>
<evidence type="ECO:0000313" key="1">
    <source>
        <dbReference type="EMBL" id="ETN74567.1"/>
    </source>
</evidence>
<dbReference type="KEGG" id="nai:NECAME_12910"/>
<organism evidence="1 2">
    <name type="scientific">Necator americanus</name>
    <name type="common">Human hookworm</name>
    <dbReference type="NCBI Taxonomy" id="51031"/>
    <lineage>
        <taxon>Eukaryota</taxon>
        <taxon>Metazoa</taxon>
        <taxon>Ecdysozoa</taxon>
        <taxon>Nematoda</taxon>
        <taxon>Chromadorea</taxon>
        <taxon>Rhabditida</taxon>
        <taxon>Rhabditina</taxon>
        <taxon>Rhabditomorpha</taxon>
        <taxon>Strongyloidea</taxon>
        <taxon>Ancylostomatidae</taxon>
        <taxon>Bunostominae</taxon>
        <taxon>Necator</taxon>
    </lineage>
</organism>
<gene>
    <name evidence="1" type="ORF">NECAME_12910</name>
</gene>